<evidence type="ECO:0000256" key="4">
    <source>
        <dbReference type="PROSITE-ProRule" id="PRU00024"/>
    </source>
</evidence>
<evidence type="ECO:0000313" key="8">
    <source>
        <dbReference type="Ensembl" id="ENSGWIP00000020117.1"/>
    </source>
</evidence>
<name>A0A8C5EFE8_GOUWI</name>
<evidence type="ECO:0000256" key="1">
    <source>
        <dbReference type="ARBA" id="ARBA00022723"/>
    </source>
</evidence>
<evidence type="ECO:0000259" key="7">
    <source>
        <dbReference type="PROSITE" id="PS50119"/>
    </source>
</evidence>
<dbReference type="Gene3D" id="4.10.830.40">
    <property type="match status" value="1"/>
</dbReference>
<dbReference type="RefSeq" id="XP_028307246.1">
    <property type="nucleotide sequence ID" value="XM_028451445.1"/>
</dbReference>
<sequence>MERRGEELPQMDGSCDACEPDEAQPATQVCCTCNFAFCVLHAENHTSRTKHPLIPYKCEEKPNNGACTEKESRKDENESNKAAGQEEEVPIANGNEGDGGDDDAEEAVSIQSPEQVGGAEAAEAKQDVAEVKPKNKEAPATRERLHCKEHDKEGTLYCKCDEKIICVMCAVQGEHRDHEIITLHEAYLWQKSKGGYDLLGFSQRMGDRINEKWVKERVPLGDMEKYVNDQFQELCRLVRLEEKRFLHLVDLKEAFFTAAATEKIAEINLETEKLQEEMAIVNRQISILEQAKAPADAMEVLLASPRSARRALNNVGARLRLPEPRADPMNPRDLDNKDSGPSMDHAP</sequence>
<dbReference type="PANTHER" id="PTHR25465:SF31">
    <property type="entry name" value="RING-TYPE DOMAIN-CONTAINING PROTEIN"/>
    <property type="match status" value="1"/>
</dbReference>
<dbReference type="GeneID" id="114466022"/>
<feature type="region of interest" description="Disordered" evidence="6">
    <location>
        <begin position="314"/>
        <end position="347"/>
    </location>
</feature>
<dbReference type="Ensembl" id="ENSGWIT00000022117.1">
    <property type="protein sequence ID" value="ENSGWIP00000020117.1"/>
    <property type="gene ID" value="ENSGWIG00000010930.1"/>
</dbReference>
<dbReference type="PROSITE" id="PS50119">
    <property type="entry name" value="ZF_BBOX"/>
    <property type="match status" value="1"/>
</dbReference>
<reference evidence="8" key="2">
    <citation type="submission" date="2025-08" db="UniProtKB">
        <authorList>
            <consortium name="Ensembl"/>
        </authorList>
    </citation>
    <scope>IDENTIFICATION</scope>
</reference>
<dbReference type="CTD" id="54765"/>
<evidence type="ECO:0000256" key="3">
    <source>
        <dbReference type="ARBA" id="ARBA00022833"/>
    </source>
</evidence>
<feature type="region of interest" description="Disordered" evidence="6">
    <location>
        <begin position="65"/>
        <end position="142"/>
    </location>
</feature>
<organism evidence="8 9">
    <name type="scientific">Gouania willdenowi</name>
    <name type="common">Blunt-snouted clingfish</name>
    <name type="synonym">Lepadogaster willdenowi</name>
    <dbReference type="NCBI Taxonomy" id="441366"/>
    <lineage>
        <taxon>Eukaryota</taxon>
        <taxon>Metazoa</taxon>
        <taxon>Chordata</taxon>
        <taxon>Craniata</taxon>
        <taxon>Vertebrata</taxon>
        <taxon>Euteleostomi</taxon>
        <taxon>Actinopterygii</taxon>
        <taxon>Neopterygii</taxon>
        <taxon>Teleostei</taxon>
        <taxon>Neoteleostei</taxon>
        <taxon>Acanthomorphata</taxon>
        <taxon>Ovalentaria</taxon>
        <taxon>Blenniimorphae</taxon>
        <taxon>Blenniiformes</taxon>
        <taxon>Gobiesocoidei</taxon>
        <taxon>Gobiesocidae</taxon>
        <taxon>Gobiesocinae</taxon>
        <taxon>Gouania</taxon>
    </lineage>
</organism>
<keyword evidence="1" id="KW-0479">Metal-binding</keyword>
<proteinExistence type="predicted"/>
<dbReference type="AlphaFoldDB" id="A0A8C5EFE8"/>
<evidence type="ECO:0000313" key="9">
    <source>
        <dbReference type="Proteomes" id="UP000694680"/>
    </source>
</evidence>
<keyword evidence="3" id="KW-0862">Zinc</keyword>
<protein>
    <recommendedName>
        <fullName evidence="7">B box-type domain-containing protein</fullName>
    </recommendedName>
</protein>
<dbReference type="OrthoDB" id="252722at2759"/>
<keyword evidence="2 4" id="KW-0863">Zinc-finger</keyword>
<gene>
    <name evidence="8" type="primary">trim44</name>
</gene>
<dbReference type="InterPro" id="IPR000315">
    <property type="entry name" value="Znf_B-box"/>
</dbReference>
<dbReference type="Proteomes" id="UP000694680">
    <property type="component" value="Chromosome 6"/>
</dbReference>
<evidence type="ECO:0000256" key="6">
    <source>
        <dbReference type="SAM" id="MobiDB-lite"/>
    </source>
</evidence>
<feature type="compositionally biased region" description="Basic and acidic residues" evidence="6">
    <location>
        <begin position="320"/>
        <end position="338"/>
    </location>
</feature>
<reference evidence="8" key="3">
    <citation type="submission" date="2025-09" db="UniProtKB">
        <authorList>
            <consortium name="Ensembl"/>
        </authorList>
    </citation>
    <scope>IDENTIFICATION</scope>
</reference>
<keyword evidence="5" id="KW-0175">Coiled coil</keyword>
<accession>A0A8C5EFE8</accession>
<dbReference type="GO" id="GO:0008270">
    <property type="term" value="F:zinc ion binding"/>
    <property type="evidence" value="ECO:0007669"/>
    <property type="project" value="UniProtKB-KW"/>
</dbReference>
<dbReference type="Gene3D" id="3.30.160.60">
    <property type="entry name" value="Classic Zinc Finger"/>
    <property type="match status" value="1"/>
</dbReference>
<dbReference type="InterPro" id="IPR051051">
    <property type="entry name" value="E3_ubiq-ligase_TRIM/RNF"/>
</dbReference>
<feature type="compositionally biased region" description="Basic and acidic residues" evidence="6">
    <location>
        <begin position="122"/>
        <end position="142"/>
    </location>
</feature>
<dbReference type="PANTHER" id="PTHR25465">
    <property type="entry name" value="B-BOX DOMAIN CONTAINING"/>
    <property type="match status" value="1"/>
</dbReference>
<feature type="compositionally biased region" description="Basic and acidic residues" evidence="6">
    <location>
        <begin position="65"/>
        <end position="79"/>
    </location>
</feature>
<evidence type="ECO:0000256" key="5">
    <source>
        <dbReference type="SAM" id="Coils"/>
    </source>
</evidence>
<evidence type="ECO:0000256" key="2">
    <source>
        <dbReference type="ARBA" id="ARBA00022771"/>
    </source>
</evidence>
<feature type="domain" description="B box-type" evidence="7">
    <location>
        <begin position="142"/>
        <end position="183"/>
    </location>
</feature>
<feature type="coiled-coil region" evidence="5">
    <location>
        <begin position="257"/>
        <end position="291"/>
    </location>
</feature>
<dbReference type="SMART" id="SM00336">
    <property type="entry name" value="BBOX"/>
    <property type="match status" value="1"/>
</dbReference>
<reference evidence="8" key="1">
    <citation type="submission" date="2020-06" db="EMBL/GenBank/DDBJ databases">
        <authorList>
            <consortium name="Wellcome Sanger Institute Data Sharing"/>
        </authorList>
    </citation>
    <scope>NUCLEOTIDE SEQUENCE [LARGE SCALE GENOMIC DNA]</scope>
</reference>
<dbReference type="Pfam" id="PF00643">
    <property type="entry name" value="zf-B_box"/>
    <property type="match status" value="1"/>
</dbReference>
<keyword evidence="9" id="KW-1185">Reference proteome</keyword>
<dbReference type="SUPFAM" id="SSF57845">
    <property type="entry name" value="B-box zinc-binding domain"/>
    <property type="match status" value="1"/>
</dbReference>